<dbReference type="Proteomes" id="UP000669887">
    <property type="component" value="Unassembled WGS sequence"/>
</dbReference>
<dbReference type="InterPro" id="IPR032710">
    <property type="entry name" value="NTF2-like_dom_sf"/>
</dbReference>
<dbReference type="Pfam" id="PF12680">
    <property type="entry name" value="SnoaL_2"/>
    <property type="match status" value="1"/>
</dbReference>
<name>A0AAW4JC20_9ACTN</name>
<proteinExistence type="predicted"/>
<dbReference type="SUPFAM" id="SSF54427">
    <property type="entry name" value="NTF2-like"/>
    <property type="match status" value="1"/>
</dbReference>
<gene>
    <name evidence="3" type="ORF">GA0070562_2134</name>
    <name evidence="2" type="ORF">J5U46_02895</name>
</gene>
<organism evidence="2 5">
    <name type="scientific">Micromonospora tulbaghiae</name>
    <dbReference type="NCBI Taxonomy" id="479978"/>
    <lineage>
        <taxon>Bacteria</taxon>
        <taxon>Bacillati</taxon>
        <taxon>Actinomycetota</taxon>
        <taxon>Actinomycetes</taxon>
        <taxon>Micromonosporales</taxon>
        <taxon>Micromonosporaceae</taxon>
        <taxon>Micromonospora</taxon>
    </lineage>
</organism>
<dbReference type="Gene3D" id="3.10.450.50">
    <property type="match status" value="1"/>
</dbReference>
<dbReference type="Proteomes" id="UP000199405">
    <property type="component" value="Unassembled WGS sequence"/>
</dbReference>
<keyword evidence="4" id="KW-1185">Reference proteome</keyword>
<feature type="domain" description="SnoaL-like" evidence="1">
    <location>
        <begin position="14"/>
        <end position="105"/>
    </location>
</feature>
<accession>A0AAW4JC20</accession>
<evidence type="ECO:0000313" key="3">
    <source>
        <dbReference type="EMBL" id="SCE73639.1"/>
    </source>
</evidence>
<evidence type="ECO:0000313" key="5">
    <source>
        <dbReference type="Proteomes" id="UP000669887"/>
    </source>
</evidence>
<sequence>MVQLPDNVHPVFARQVDCLARGDVEGVMDTYHPEAVVVRFQGVLRGHDEIRATFGGYMGLGADTVKLLEYAESEDTIMVRSEMTVMGEAEVGFGTYVLRDGRIWRQTAGIEGGMRDWFAEAERRKAAAEAQNTDAVTS</sequence>
<dbReference type="EMBL" id="JAGFVQ010000003">
    <property type="protein sequence ID" value="MBO4139104.1"/>
    <property type="molecule type" value="Genomic_DNA"/>
</dbReference>
<dbReference type="RefSeq" id="WP_175438659.1">
    <property type="nucleotide sequence ID" value="NZ_FMCQ01000002.1"/>
</dbReference>
<evidence type="ECO:0000259" key="1">
    <source>
        <dbReference type="Pfam" id="PF12680"/>
    </source>
</evidence>
<dbReference type="InterPro" id="IPR037401">
    <property type="entry name" value="SnoaL-like"/>
</dbReference>
<comment type="caution">
    <text evidence="2">The sequence shown here is derived from an EMBL/GenBank/DDBJ whole genome shotgun (WGS) entry which is preliminary data.</text>
</comment>
<protein>
    <submittedName>
        <fullName evidence="2">Nuclear transport factor 2 family protein</fullName>
    </submittedName>
    <submittedName>
        <fullName evidence="3">SnoaL-like domain-containing protein</fullName>
    </submittedName>
</protein>
<dbReference type="AlphaFoldDB" id="A0AAW4JC20"/>
<evidence type="ECO:0000313" key="2">
    <source>
        <dbReference type="EMBL" id="MBO4139104.1"/>
    </source>
</evidence>
<reference evidence="2" key="2">
    <citation type="submission" date="2021-03" db="EMBL/GenBank/DDBJ databases">
        <title>X isolated from Micromonospora tulbaghiae.</title>
        <authorList>
            <person name="Stennett H.L."/>
        </authorList>
    </citation>
    <scope>NUCLEOTIDE SEQUENCE</scope>
    <source>
        <strain evidence="2">28M1-20</strain>
    </source>
</reference>
<dbReference type="GeneID" id="93468923"/>
<reference evidence="3 4" key="1">
    <citation type="submission" date="2016-06" db="EMBL/GenBank/DDBJ databases">
        <authorList>
            <person name="Varghese N."/>
            <person name="Submissions Spin"/>
        </authorList>
    </citation>
    <scope>NUCLEOTIDE SEQUENCE [LARGE SCALE GENOMIC DNA]</scope>
    <source>
        <strain evidence="3 4">DSM 45142</strain>
    </source>
</reference>
<evidence type="ECO:0000313" key="4">
    <source>
        <dbReference type="Proteomes" id="UP000199405"/>
    </source>
</evidence>
<dbReference type="EMBL" id="FMCQ01000002">
    <property type="protein sequence ID" value="SCE73639.1"/>
    <property type="molecule type" value="Genomic_DNA"/>
</dbReference>